<comment type="caution">
    <text evidence="1">The sequence shown here is derived from an EMBL/GenBank/DDBJ whole genome shotgun (WGS) entry which is preliminary data.</text>
</comment>
<organism evidence="1 2">
    <name type="scientific">Paenibacillus sediminis</name>
    <dbReference type="NCBI Taxonomy" id="664909"/>
    <lineage>
        <taxon>Bacteria</taxon>
        <taxon>Bacillati</taxon>
        <taxon>Bacillota</taxon>
        <taxon>Bacilli</taxon>
        <taxon>Bacillales</taxon>
        <taxon>Paenibacillaceae</taxon>
        <taxon>Paenibacillus</taxon>
    </lineage>
</organism>
<evidence type="ECO:0000313" key="2">
    <source>
        <dbReference type="Proteomes" id="UP001519273"/>
    </source>
</evidence>
<protein>
    <submittedName>
        <fullName evidence="1">Uncharacterized protein</fullName>
    </submittedName>
</protein>
<gene>
    <name evidence="1" type="ORF">J2Z20_003103</name>
</gene>
<name>A0ABS4H6N0_9BACL</name>
<proteinExistence type="predicted"/>
<accession>A0ABS4H6N0</accession>
<dbReference type="EMBL" id="JAGGKP010000011">
    <property type="protein sequence ID" value="MBP1938184.1"/>
    <property type="molecule type" value="Genomic_DNA"/>
</dbReference>
<keyword evidence="2" id="KW-1185">Reference proteome</keyword>
<evidence type="ECO:0000313" key="1">
    <source>
        <dbReference type="EMBL" id="MBP1938184.1"/>
    </source>
</evidence>
<dbReference type="Proteomes" id="UP001519273">
    <property type="component" value="Unassembled WGS sequence"/>
</dbReference>
<reference evidence="1 2" key="1">
    <citation type="submission" date="2021-03" db="EMBL/GenBank/DDBJ databases">
        <title>Genomic Encyclopedia of Type Strains, Phase IV (KMG-IV): sequencing the most valuable type-strain genomes for metagenomic binning, comparative biology and taxonomic classification.</title>
        <authorList>
            <person name="Goeker M."/>
        </authorList>
    </citation>
    <scope>NUCLEOTIDE SEQUENCE [LARGE SCALE GENOMIC DNA]</scope>
    <source>
        <strain evidence="1 2">DSM 23491</strain>
    </source>
</reference>
<dbReference type="RefSeq" id="WP_209852291.1">
    <property type="nucleotide sequence ID" value="NZ_CBCRVE010000004.1"/>
</dbReference>
<sequence length="45" mass="5352">MKRRRIRDIRNIESVPVAGVARITRLRKVFESERDQICLGFVNPR</sequence>